<dbReference type="PATRIC" id="fig|1265820.5.peg.1606"/>
<dbReference type="RefSeq" id="WP_051999310.1">
    <property type="nucleotide sequence ID" value="NZ_AODE01000016.1"/>
</dbReference>
<accession>W7C030</accession>
<gene>
    <name evidence="1" type="ORF">PCORN_08212</name>
</gene>
<dbReference type="OrthoDB" id="2186822at2"/>
<evidence type="ECO:0000313" key="2">
    <source>
        <dbReference type="Proteomes" id="UP000019254"/>
    </source>
</evidence>
<dbReference type="Proteomes" id="UP000019254">
    <property type="component" value="Unassembled WGS sequence"/>
</dbReference>
<dbReference type="AlphaFoldDB" id="W7C030"/>
<evidence type="ECO:0008006" key="3">
    <source>
        <dbReference type="Google" id="ProtNLM"/>
    </source>
</evidence>
<name>W7C030_9LIST</name>
<comment type="caution">
    <text evidence="1">The sequence shown here is derived from an EMBL/GenBank/DDBJ whole genome shotgun (WGS) entry which is preliminary data.</text>
</comment>
<dbReference type="EMBL" id="AODE01000016">
    <property type="protein sequence ID" value="EUJ30642.1"/>
    <property type="molecule type" value="Genomic_DNA"/>
</dbReference>
<proteinExistence type="predicted"/>
<dbReference type="Pfam" id="PF12639">
    <property type="entry name" value="Colicin-DNase"/>
    <property type="match status" value="1"/>
</dbReference>
<reference evidence="1 2" key="1">
    <citation type="journal article" date="2014" name="Int. J. Syst. Evol. Microbiol.">
        <title>Listeria floridensis sp. nov., Listeria aquatica sp. nov., Listeria cornellensis sp. nov., Listeria riparia sp. nov. and Listeria grandensis sp. nov., from agricultural and natural environments.</title>
        <authorList>
            <person name="den Bakker H.C."/>
            <person name="Warchocki S."/>
            <person name="Wright E.M."/>
            <person name="Allred A.F."/>
            <person name="Ahlstrom C."/>
            <person name="Manuel C.S."/>
            <person name="Stasiewicz M.J."/>
            <person name="Burrell A."/>
            <person name="Roof S."/>
            <person name="Strawn L."/>
            <person name="Fortes E.D."/>
            <person name="Nightingale K.K."/>
            <person name="Kephart D."/>
            <person name="Wiedmann M."/>
        </authorList>
    </citation>
    <scope>NUCLEOTIDE SEQUENCE [LARGE SCALE GENOMIC DNA]</scope>
    <source>
        <strain evidence="2">FSL F6-969</strain>
    </source>
</reference>
<evidence type="ECO:0000313" key="1">
    <source>
        <dbReference type="EMBL" id="EUJ30642.1"/>
    </source>
</evidence>
<protein>
    <recommendedName>
        <fullName evidence="3">HNH endonuclease</fullName>
    </recommendedName>
</protein>
<dbReference type="STRING" id="1265820.PCORN_08212"/>
<keyword evidence="2" id="KW-1185">Reference proteome</keyword>
<organism evidence="1 2">
    <name type="scientific">Listeria cornellensis FSL F6-0969</name>
    <dbReference type="NCBI Taxonomy" id="1265820"/>
    <lineage>
        <taxon>Bacteria</taxon>
        <taxon>Bacillati</taxon>
        <taxon>Bacillota</taxon>
        <taxon>Bacilli</taxon>
        <taxon>Bacillales</taxon>
        <taxon>Listeriaceae</taxon>
        <taxon>Listeria</taxon>
    </lineage>
</organism>
<sequence length="284" mass="31479">MPTMHVSEDIASGNTDIDRDVFGEDLSMTPSKLYALKGTTYANADKFWFRVTAYSEEGQTIAISQVPSVSIDEFEQYVPAEFTEDDLVTFTEEELDGIPATTTEEVERLQEESYDTSGLPEIDSDLIQGRILPFVIPVVAAVVLRIGSRYIVKQTLKNGVKKNITIKNGKLAGKSHPKTGVKFDSKGFPIFSKKAQMTLPNSLLKSSNTKQFKEANAYLKKNINNGKISKSNFTANQLSDIKNGFTPRSMTWHHHQDRGKMQLVDTAIHKATGHTGGKAIWGTN</sequence>